<dbReference type="GO" id="GO:0005634">
    <property type="term" value="C:nucleus"/>
    <property type="evidence" value="ECO:0007669"/>
    <property type="project" value="TreeGrafter"/>
</dbReference>
<organism evidence="3">
    <name type="scientific">Chlamydomonas euryale</name>
    <dbReference type="NCBI Taxonomy" id="1486919"/>
    <lineage>
        <taxon>Eukaryota</taxon>
        <taxon>Viridiplantae</taxon>
        <taxon>Chlorophyta</taxon>
        <taxon>core chlorophytes</taxon>
        <taxon>Chlorophyceae</taxon>
        <taxon>CS clade</taxon>
        <taxon>Chlamydomonadales</taxon>
        <taxon>Chlamydomonadaceae</taxon>
        <taxon>Chlamydomonas</taxon>
    </lineage>
</organism>
<evidence type="ECO:0000313" key="3">
    <source>
        <dbReference type="EMBL" id="CAD8281891.1"/>
    </source>
</evidence>
<dbReference type="Gene3D" id="1.10.8.140">
    <property type="entry name" value="PDCD5-like"/>
    <property type="match status" value="1"/>
</dbReference>
<feature type="region of interest" description="Disordered" evidence="2">
    <location>
        <begin position="20"/>
        <end position="48"/>
    </location>
</feature>
<dbReference type="GO" id="GO:0005829">
    <property type="term" value="C:cytosol"/>
    <property type="evidence" value="ECO:0007669"/>
    <property type="project" value="TreeGrafter"/>
</dbReference>
<feature type="region of interest" description="Disordered" evidence="2">
    <location>
        <begin position="108"/>
        <end position="135"/>
    </location>
</feature>
<dbReference type="InterPro" id="IPR036883">
    <property type="entry name" value="PDCD5-like_sf"/>
</dbReference>
<reference evidence="3" key="1">
    <citation type="submission" date="2021-01" db="EMBL/GenBank/DDBJ databases">
        <authorList>
            <person name="Corre E."/>
            <person name="Pelletier E."/>
            <person name="Niang G."/>
            <person name="Scheremetjew M."/>
            <person name="Finn R."/>
            <person name="Kale V."/>
            <person name="Holt S."/>
            <person name="Cochrane G."/>
            <person name="Meng A."/>
            <person name="Brown T."/>
            <person name="Cohen L."/>
        </authorList>
    </citation>
    <scope>NUCLEOTIDE SEQUENCE</scope>
    <source>
        <strain evidence="3">CCMP219</strain>
    </source>
</reference>
<dbReference type="GO" id="GO:0003677">
    <property type="term" value="F:DNA binding"/>
    <property type="evidence" value="ECO:0007669"/>
    <property type="project" value="InterPro"/>
</dbReference>
<dbReference type="PANTHER" id="PTHR10840">
    <property type="entry name" value="PROGRAMMED CELL DEATH PROTEIN 5"/>
    <property type="match status" value="1"/>
</dbReference>
<dbReference type="PIRSF" id="PIRSF015730">
    <property type="entry name" value="TFAR19"/>
    <property type="match status" value="1"/>
</dbReference>
<dbReference type="EMBL" id="HBEC01004224">
    <property type="protein sequence ID" value="CAD8281891.1"/>
    <property type="molecule type" value="Transcribed_RNA"/>
</dbReference>
<evidence type="ECO:0000256" key="1">
    <source>
        <dbReference type="ARBA" id="ARBA00010490"/>
    </source>
</evidence>
<evidence type="ECO:0000256" key="2">
    <source>
        <dbReference type="SAM" id="MobiDB-lite"/>
    </source>
</evidence>
<dbReference type="SUPFAM" id="SSF46950">
    <property type="entry name" value="Double-stranded DNA-binding domain"/>
    <property type="match status" value="1"/>
</dbReference>
<accession>A0A7R9V1W1</accession>
<dbReference type="Pfam" id="PF01984">
    <property type="entry name" value="dsDNA_bind"/>
    <property type="match status" value="1"/>
</dbReference>
<gene>
    <name evidence="3" type="ORF">CEUR00632_LOCUS1926</name>
</gene>
<comment type="similarity">
    <text evidence="1">Belongs to the PDCD5 family.</text>
</comment>
<dbReference type="InterPro" id="IPR002836">
    <property type="entry name" value="PDCD5-like"/>
</dbReference>
<evidence type="ECO:0008006" key="4">
    <source>
        <dbReference type="Google" id="ProtNLM"/>
    </source>
</evidence>
<dbReference type="PANTHER" id="PTHR10840:SF0">
    <property type="entry name" value="PROGRAMMED CELL DEATH PROTEIN 5"/>
    <property type="match status" value="1"/>
</dbReference>
<feature type="compositionally biased region" description="Gly residues" evidence="2">
    <location>
        <begin position="20"/>
        <end position="29"/>
    </location>
</feature>
<name>A0A7R9V1W1_9CHLO</name>
<proteinExistence type="inferred from homology"/>
<protein>
    <recommendedName>
        <fullName evidence="4">Programmed cell death protein 5</fullName>
    </recommendedName>
</protein>
<sequence length="135" mass="14863">MDGDLDAIRQQRMMELMQAQGGGQMGPGGMTPEAQQAQEEQRRAAQDQRQAMLAACMSTDARARLARIALVKADKARAVENMILAAAQRGALGGEKVSDERLMQMLEQINDRDGGNRSGPKVTIQRRRAFDDDDF</sequence>
<dbReference type="AlphaFoldDB" id="A0A7R9V1W1"/>